<dbReference type="EMBL" id="LCLM01000013">
    <property type="protein sequence ID" value="KKU17246.1"/>
    <property type="molecule type" value="Genomic_DNA"/>
</dbReference>
<evidence type="ECO:0000313" key="2">
    <source>
        <dbReference type="Proteomes" id="UP000034922"/>
    </source>
</evidence>
<dbReference type="Proteomes" id="UP000034922">
    <property type="component" value="Unassembled WGS sequence"/>
</dbReference>
<gene>
    <name evidence="1" type="ORF">UX25_C0013G0014</name>
</gene>
<comment type="caution">
    <text evidence="1">The sequence shown here is derived from an EMBL/GenBank/DDBJ whole genome shotgun (WGS) entry which is preliminary data.</text>
</comment>
<sequence>MTNPEGYGKYGIESSGQEFAGKLRQRMYLGQERNYPYVQIKHEDILKLPRLATGVSEFPRRERFEEDLRFNPITGAIYTTRWTKLETFNDPETGKWSIKNPEDYTFIFIGDSLPDPEDLPRSGSAIGLVAGEVWEGLEPAIRQQHHILERYQPASLTVEPQALRRIFYWIDQTSQKFREGPTTKDQLEQMSQEAAGLITQAGLTSATDETKRKLATMLAKATKLDSLKRINPMVSRIRLRSAFLAATRRIVTAELVRRKFSANLEVLVAEREFTRYNLKRTHDELSAILHELRQPPQDSSQVSGPDRQVLASKIREIAQYYLSFPRVAPYLIPSRLAAIFLVGCKESKKELNRQVLGEGIAEEVFSLMPATSLLEKGDIKEAGRRISWASSILEEASRENDAIFVPTDIGGC</sequence>
<protein>
    <submittedName>
        <fullName evidence="1">Uncharacterized protein</fullName>
    </submittedName>
</protein>
<name>A0A0G1N9R5_9BACT</name>
<evidence type="ECO:0000313" key="1">
    <source>
        <dbReference type="EMBL" id="KKU17246.1"/>
    </source>
</evidence>
<dbReference type="AlphaFoldDB" id="A0A0G1N9R5"/>
<proteinExistence type="predicted"/>
<accession>A0A0G1N9R5</accession>
<organism evidence="1 2">
    <name type="scientific">Candidatus Woesebacteria bacterium GW2011_GWC2_45_9</name>
    <dbReference type="NCBI Taxonomy" id="1618589"/>
    <lineage>
        <taxon>Bacteria</taxon>
        <taxon>Candidatus Woeseibacteriota</taxon>
    </lineage>
</organism>
<reference evidence="1 2" key="1">
    <citation type="journal article" date="2015" name="Nature">
        <title>rRNA introns, odd ribosomes, and small enigmatic genomes across a large radiation of phyla.</title>
        <authorList>
            <person name="Brown C.T."/>
            <person name="Hug L.A."/>
            <person name="Thomas B.C."/>
            <person name="Sharon I."/>
            <person name="Castelle C.J."/>
            <person name="Singh A."/>
            <person name="Wilkins M.J."/>
            <person name="Williams K.H."/>
            <person name="Banfield J.F."/>
        </authorList>
    </citation>
    <scope>NUCLEOTIDE SEQUENCE [LARGE SCALE GENOMIC DNA]</scope>
</reference>